<dbReference type="InterPro" id="IPR050327">
    <property type="entry name" value="Proton-linked_MCT"/>
</dbReference>
<feature type="transmembrane region" description="Helical" evidence="3">
    <location>
        <begin position="138"/>
        <end position="154"/>
    </location>
</feature>
<dbReference type="SUPFAM" id="SSF103473">
    <property type="entry name" value="MFS general substrate transporter"/>
    <property type="match status" value="1"/>
</dbReference>
<evidence type="ECO:0000256" key="3">
    <source>
        <dbReference type="SAM" id="Phobius"/>
    </source>
</evidence>
<keyword evidence="5" id="KW-1185">Reference proteome</keyword>
<comment type="caution">
    <text evidence="4">The sequence shown here is derived from an EMBL/GenBank/DDBJ whole genome shotgun (WGS) entry which is preliminary data.</text>
</comment>
<evidence type="ECO:0000256" key="2">
    <source>
        <dbReference type="ARBA" id="ARBA00006727"/>
    </source>
</evidence>
<comment type="similarity">
    <text evidence="2">Belongs to the major facilitator superfamily. Monocarboxylate porter (TC 2.A.1.13) family.</text>
</comment>
<reference evidence="4 5" key="1">
    <citation type="submission" date="2020-03" db="EMBL/GenBank/DDBJ databases">
        <title>Draft Genome Sequence of Cudoniella acicularis.</title>
        <authorList>
            <person name="Buettner E."/>
            <person name="Kellner H."/>
        </authorList>
    </citation>
    <scope>NUCLEOTIDE SEQUENCE [LARGE SCALE GENOMIC DNA]</scope>
    <source>
        <strain evidence="4 5">DSM 108380</strain>
    </source>
</reference>
<feature type="transmembrane region" description="Helical" evidence="3">
    <location>
        <begin position="160"/>
        <end position="179"/>
    </location>
</feature>
<comment type="subcellular location">
    <subcellularLocation>
        <location evidence="1">Membrane</location>
        <topology evidence="1">Multi-pass membrane protein</topology>
    </subcellularLocation>
</comment>
<dbReference type="EMBL" id="JAAMPI010000169">
    <property type="protein sequence ID" value="KAF4634657.1"/>
    <property type="molecule type" value="Genomic_DNA"/>
</dbReference>
<dbReference type="AlphaFoldDB" id="A0A8H4RUB9"/>
<gene>
    <name evidence="4" type="ORF">G7Y89_g3437</name>
</gene>
<dbReference type="Proteomes" id="UP000566819">
    <property type="component" value="Unassembled WGS sequence"/>
</dbReference>
<evidence type="ECO:0000313" key="4">
    <source>
        <dbReference type="EMBL" id="KAF4634657.1"/>
    </source>
</evidence>
<keyword evidence="3" id="KW-1133">Transmembrane helix</keyword>
<dbReference type="OrthoDB" id="2213137at2759"/>
<dbReference type="Pfam" id="PF07690">
    <property type="entry name" value="MFS_1"/>
    <property type="match status" value="1"/>
</dbReference>
<name>A0A8H4RUB9_9HELO</name>
<dbReference type="InterPro" id="IPR011701">
    <property type="entry name" value="MFS"/>
</dbReference>
<evidence type="ECO:0008006" key="6">
    <source>
        <dbReference type="Google" id="ProtNLM"/>
    </source>
</evidence>
<accession>A0A8H4RUB9</accession>
<evidence type="ECO:0000313" key="5">
    <source>
        <dbReference type="Proteomes" id="UP000566819"/>
    </source>
</evidence>
<protein>
    <recommendedName>
        <fullName evidence="6">Monocarboxylate transporter</fullName>
    </recommendedName>
</protein>
<feature type="transmembrane region" description="Helical" evidence="3">
    <location>
        <begin position="48"/>
        <end position="71"/>
    </location>
</feature>
<dbReference type="PANTHER" id="PTHR11360:SF156">
    <property type="entry name" value="MONOCARBOXYLATE TRANSPORTER, PUTATIVE (AFU_ORTHOLOGUE AFUA_4G14260)-RELATED"/>
    <property type="match status" value="1"/>
</dbReference>
<feature type="transmembrane region" description="Helical" evidence="3">
    <location>
        <begin position="108"/>
        <end position="126"/>
    </location>
</feature>
<dbReference type="GO" id="GO:0022857">
    <property type="term" value="F:transmembrane transporter activity"/>
    <property type="evidence" value="ECO:0007669"/>
    <property type="project" value="InterPro"/>
</dbReference>
<dbReference type="Gene3D" id="1.20.1250.20">
    <property type="entry name" value="MFS general substrate transporter like domains"/>
    <property type="match status" value="1"/>
</dbReference>
<keyword evidence="3" id="KW-0472">Membrane</keyword>
<evidence type="ECO:0000256" key="1">
    <source>
        <dbReference type="ARBA" id="ARBA00004141"/>
    </source>
</evidence>
<dbReference type="PANTHER" id="PTHR11360">
    <property type="entry name" value="MONOCARBOXYLATE TRANSPORTER"/>
    <property type="match status" value="1"/>
</dbReference>
<keyword evidence="3" id="KW-0812">Transmembrane</keyword>
<sequence length="338" mass="37595">MSRNGSVPVRELLPMEFSGEQQLNGAEQAAPLDQQANPRQRESNRKRACVLLGSAILQLPIWGFAMTYGVFQEFYSDNWTLKGSRDLTGIVGTVHPSPHYSYLPSNTYTSQTSNGVMYLSMPLLFYLFTKRLSQHRQLFALLGTALTALSFILSSLSTTAWHLVLTQGVLAALGSALVYSPTTLSLGEWFNTHNRALAYGLTLSCKNIVGSTCPFLIRTLLDHHGFRVTLRVWAAIAIGTSIPGIWLIPTPPSTLSPQNADNRGHRERKIPWHFLKYKTFYIHTIGTLLQSSGYGLPQTYLSTYAREITSLSQTSSTLLLTLFNIPGTSIQFFLRVSE</sequence>
<dbReference type="GO" id="GO:0016020">
    <property type="term" value="C:membrane"/>
    <property type="evidence" value="ECO:0007669"/>
    <property type="project" value="UniProtKB-SubCell"/>
</dbReference>
<organism evidence="4 5">
    <name type="scientific">Cudoniella acicularis</name>
    <dbReference type="NCBI Taxonomy" id="354080"/>
    <lineage>
        <taxon>Eukaryota</taxon>
        <taxon>Fungi</taxon>
        <taxon>Dikarya</taxon>
        <taxon>Ascomycota</taxon>
        <taxon>Pezizomycotina</taxon>
        <taxon>Leotiomycetes</taxon>
        <taxon>Helotiales</taxon>
        <taxon>Tricladiaceae</taxon>
        <taxon>Cudoniella</taxon>
    </lineage>
</organism>
<dbReference type="InterPro" id="IPR036259">
    <property type="entry name" value="MFS_trans_sf"/>
</dbReference>
<feature type="transmembrane region" description="Helical" evidence="3">
    <location>
        <begin position="228"/>
        <end position="248"/>
    </location>
</feature>
<proteinExistence type="inferred from homology"/>